<accession>A0A0C3UHV8</accession>
<keyword evidence="4" id="KW-0520">NAD</keyword>
<dbReference type="PANTHER" id="PTHR11017:SF219">
    <property type="entry name" value="ARCHAEAL ATPASE"/>
    <property type="match status" value="1"/>
</dbReference>
<evidence type="ECO:0000313" key="8">
    <source>
        <dbReference type="Proteomes" id="UP000002051"/>
    </source>
</evidence>
<dbReference type="eggNOG" id="ENOG502SD6T">
    <property type="taxonomic scope" value="Eukaryota"/>
</dbReference>
<sequence length="1036" mass="118891">MAMQSPSSSSSISYGFAYQVFLNFRGGDTREGFIGHLYKALTDKGIHTFIDDRELQRGDEIKPSLDNAIEESRIFIPVFSINYASSSFCLDELVHIIHCYKKKGRLILPVFYGVDPTHIRHQSGSYGEHLTKHEESFQNSKKNMERLHQWKLALTQASNLSGYHSSRGYEYKFIGEIVKYISNKISREPLHVANYPVGLWSQVQQVKLLLDNGSDDGVHMVGIYGIGGLGKSTLARAIYNFIADQFEGLCFLHDVRENSAISNLKHLQEKLLLKTTGLEIKLDHVSEGIPIIKERLCRKKILLILDDVNDIKQLHALAGGLDWFGYGSRVVVTTRDKQLLTCHGIESTHEVEGLYGTEALELLSWMAFKNDPVPSIYNEILIRAVAYASGLPLVLEIVGSNLFGKSIEEWKGTLDGYDKIPNKEIQKILKVSYDGLEEEEQSVFLDIACCFKGYEWEDAKHILHSHYGHCITHHLGVLAEKSLIDQYYSHVTLHDMIEDMGKEVVRQESPKEPGERSRLWCQDDIVHVLNKNTGTSKVEMIYMNFHSMEPVIDQKGKAFKKMTNLKTLVIENGHFSKGLKYLRSSLKVLKWKGFTSESLSSCFSNKASEMISFSIFYLLFLLVCMQKFQDMNVLILDHCEYLTHISDVSGLPNLKKLSFKDCKNLITIHNSVGYLIKLEILDAMGCRKLKSFPPLQLPSLKEMELSGCWSLNSFPKLLCKMTNIENILLYETSIRELPSSFQNLSGLSRLSLEGRGMRFPKHNGKMYSIVFSNVKALSLVNNNLSDECLPILLKWCVNVIYLNLMKSKFKTLPECLSECHHLVKINVSYCKYLEEIRGIPPNLKELFAYECNSLSSSSKRMLLSQKLHEARCTYLYFPNGTEGIPDWFEHQSKGNTISFWFRKKIPSVTFIIILPKDNWVDPKVYFFVNGYEIEIGCYPEICGHSGHTCLFHMKLEEHNEFCRQYEYNMDKGLLKNEWIHLEFKFKIKWDLNLSADEKNKILRSAQMGIHELMEKSNREEDNVIFTNPYISKDKIK</sequence>
<dbReference type="SUPFAM" id="SSF52200">
    <property type="entry name" value="Toll/Interleukin receptor TIR domain"/>
    <property type="match status" value="1"/>
</dbReference>
<dbReference type="SUPFAM" id="SSF52058">
    <property type="entry name" value="L domain-like"/>
    <property type="match status" value="1"/>
</dbReference>
<dbReference type="InterPro" id="IPR058192">
    <property type="entry name" value="WHD_ROQ1-like"/>
</dbReference>
<evidence type="ECO:0000313" key="7">
    <source>
        <dbReference type="EnsemblPlants" id="AES58694"/>
    </source>
</evidence>
<accession>G7I276</accession>
<dbReference type="SUPFAM" id="SSF46785">
    <property type="entry name" value="Winged helix' DNA-binding domain"/>
    <property type="match status" value="1"/>
</dbReference>
<dbReference type="Proteomes" id="UP000002051">
    <property type="component" value="Unassembled WGS sequence"/>
</dbReference>
<keyword evidence="8" id="KW-1185">Reference proteome</keyword>
<dbReference type="PaxDb" id="3880-AES58694"/>
<dbReference type="InterPro" id="IPR042197">
    <property type="entry name" value="Apaf_helical"/>
</dbReference>
<organism evidence="6 8">
    <name type="scientific">Medicago truncatula</name>
    <name type="common">Barrel medic</name>
    <name type="synonym">Medicago tribuloides</name>
    <dbReference type="NCBI Taxonomy" id="3880"/>
    <lineage>
        <taxon>Eukaryota</taxon>
        <taxon>Viridiplantae</taxon>
        <taxon>Streptophyta</taxon>
        <taxon>Embryophyta</taxon>
        <taxon>Tracheophyta</taxon>
        <taxon>Spermatophyta</taxon>
        <taxon>Magnoliopsida</taxon>
        <taxon>eudicotyledons</taxon>
        <taxon>Gunneridae</taxon>
        <taxon>Pentapetalae</taxon>
        <taxon>rosids</taxon>
        <taxon>fabids</taxon>
        <taxon>Fabales</taxon>
        <taxon>Fabaceae</taxon>
        <taxon>Papilionoideae</taxon>
        <taxon>50 kb inversion clade</taxon>
        <taxon>NPAAA clade</taxon>
        <taxon>Hologalegina</taxon>
        <taxon>IRL clade</taxon>
        <taxon>Trifolieae</taxon>
        <taxon>Medicago</taxon>
    </lineage>
</organism>
<evidence type="ECO:0000313" key="6">
    <source>
        <dbReference type="EMBL" id="AES58694.2"/>
    </source>
</evidence>
<dbReference type="PANTHER" id="PTHR11017">
    <property type="entry name" value="LEUCINE-RICH REPEAT-CONTAINING PROTEIN"/>
    <property type="match status" value="1"/>
</dbReference>
<evidence type="ECO:0000256" key="1">
    <source>
        <dbReference type="ARBA" id="ARBA00022614"/>
    </source>
</evidence>
<evidence type="ECO:0000256" key="4">
    <source>
        <dbReference type="ARBA" id="ARBA00023027"/>
    </source>
</evidence>
<dbReference type="SUPFAM" id="SSF52540">
    <property type="entry name" value="P-loop containing nucleoside triphosphate hydrolases"/>
    <property type="match status" value="1"/>
</dbReference>
<dbReference type="GO" id="GO:0007165">
    <property type="term" value="P:signal transduction"/>
    <property type="evidence" value="ECO:0007669"/>
    <property type="project" value="InterPro"/>
</dbReference>
<dbReference type="Pfam" id="PF01582">
    <property type="entry name" value="TIR"/>
    <property type="match status" value="1"/>
</dbReference>
<dbReference type="GO" id="GO:0006952">
    <property type="term" value="P:defense response"/>
    <property type="evidence" value="ECO:0007669"/>
    <property type="project" value="UniProtKB-KW"/>
</dbReference>
<evidence type="ECO:0000259" key="5">
    <source>
        <dbReference type="PROSITE" id="PS50104"/>
    </source>
</evidence>
<dbReference type="Gene3D" id="3.40.50.10140">
    <property type="entry name" value="Toll/interleukin-1 receptor homology (TIR) domain"/>
    <property type="match status" value="1"/>
</dbReference>
<name>G7I276_MEDTR</name>
<dbReference type="Gene3D" id="1.10.8.430">
    <property type="entry name" value="Helical domain of apoptotic protease-activating factors"/>
    <property type="match status" value="1"/>
</dbReference>
<reference evidence="7" key="3">
    <citation type="submission" date="2015-04" db="UniProtKB">
        <authorList>
            <consortium name="EnsemblPlants"/>
        </authorList>
    </citation>
    <scope>IDENTIFICATION</scope>
    <source>
        <strain evidence="7">cv. Jemalong A17</strain>
    </source>
</reference>
<dbReference type="InterPro" id="IPR002182">
    <property type="entry name" value="NB-ARC"/>
</dbReference>
<keyword evidence="1" id="KW-0433">Leucine-rich repeat</keyword>
<dbReference type="GO" id="GO:0043531">
    <property type="term" value="F:ADP binding"/>
    <property type="evidence" value="ECO:0007669"/>
    <property type="project" value="InterPro"/>
</dbReference>
<proteinExistence type="predicted"/>
<dbReference type="Pfam" id="PF23282">
    <property type="entry name" value="WHD_ROQ1"/>
    <property type="match status" value="1"/>
</dbReference>
<keyword evidence="2" id="KW-0677">Repeat</keyword>
<dbReference type="Gene3D" id="3.40.50.300">
    <property type="entry name" value="P-loop containing nucleotide triphosphate hydrolases"/>
    <property type="match status" value="1"/>
</dbReference>
<feature type="domain" description="TIR" evidence="5">
    <location>
        <begin position="16"/>
        <end position="185"/>
    </location>
</feature>
<dbReference type="STRING" id="3880.G7I276"/>
<reference evidence="6 8" key="1">
    <citation type="journal article" date="2011" name="Nature">
        <title>The Medicago genome provides insight into the evolution of rhizobial symbioses.</title>
        <authorList>
            <person name="Young N.D."/>
            <person name="Debelle F."/>
            <person name="Oldroyd G.E."/>
            <person name="Geurts R."/>
            <person name="Cannon S.B."/>
            <person name="Udvardi M.K."/>
            <person name="Benedito V.A."/>
            <person name="Mayer K.F."/>
            <person name="Gouzy J."/>
            <person name="Schoof H."/>
            <person name="Van de Peer Y."/>
            <person name="Proost S."/>
            <person name="Cook D.R."/>
            <person name="Meyers B.C."/>
            <person name="Spannagl M."/>
            <person name="Cheung F."/>
            <person name="De Mita S."/>
            <person name="Krishnakumar V."/>
            <person name="Gundlach H."/>
            <person name="Zhou S."/>
            <person name="Mudge J."/>
            <person name="Bharti A.K."/>
            <person name="Murray J.D."/>
            <person name="Naoumkina M.A."/>
            <person name="Rosen B."/>
            <person name="Silverstein K.A."/>
            <person name="Tang H."/>
            <person name="Rombauts S."/>
            <person name="Zhao P.X."/>
            <person name="Zhou P."/>
            <person name="Barbe V."/>
            <person name="Bardou P."/>
            <person name="Bechner M."/>
            <person name="Bellec A."/>
            <person name="Berger A."/>
            <person name="Berges H."/>
            <person name="Bidwell S."/>
            <person name="Bisseling T."/>
            <person name="Choisne N."/>
            <person name="Couloux A."/>
            <person name="Denny R."/>
            <person name="Deshpande S."/>
            <person name="Dai X."/>
            <person name="Doyle J.J."/>
            <person name="Dudez A.M."/>
            <person name="Farmer A.D."/>
            <person name="Fouteau S."/>
            <person name="Franken C."/>
            <person name="Gibelin C."/>
            <person name="Gish J."/>
            <person name="Goldstein S."/>
            <person name="Gonzalez A.J."/>
            <person name="Green P.J."/>
            <person name="Hallab A."/>
            <person name="Hartog M."/>
            <person name="Hua A."/>
            <person name="Humphray S.J."/>
            <person name="Jeong D.H."/>
            <person name="Jing Y."/>
            <person name="Jocker A."/>
            <person name="Kenton S.M."/>
            <person name="Kim D.J."/>
            <person name="Klee K."/>
            <person name="Lai H."/>
            <person name="Lang C."/>
            <person name="Lin S."/>
            <person name="Macmil S.L."/>
            <person name="Magdelenat G."/>
            <person name="Matthews L."/>
            <person name="McCorrison J."/>
            <person name="Monaghan E.L."/>
            <person name="Mun J.H."/>
            <person name="Najar F.Z."/>
            <person name="Nicholson C."/>
            <person name="Noirot C."/>
            <person name="O'Bleness M."/>
            <person name="Paule C.R."/>
            <person name="Poulain J."/>
            <person name="Prion F."/>
            <person name="Qin B."/>
            <person name="Qu C."/>
            <person name="Retzel E.F."/>
            <person name="Riddle C."/>
            <person name="Sallet E."/>
            <person name="Samain S."/>
            <person name="Samson N."/>
            <person name="Sanders I."/>
            <person name="Saurat O."/>
            <person name="Scarpelli C."/>
            <person name="Schiex T."/>
            <person name="Segurens B."/>
            <person name="Severin A.J."/>
            <person name="Sherrier D.J."/>
            <person name="Shi R."/>
            <person name="Sims S."/>
            <person name="Singer S.R."/>
            <person name="Sinharoy S."/>
            <person name="Sterck L."/>
            <person name="Viollet A."/>
            <person name="Wang B.B."/>
            <person name="Wang K."/>
            <person name="Wang M."/>
            <person name="Wang X."/>
            <person name="Warfsmann J."/>
            <person name="Weissenbach J."/>
            <person name="White D.D."/>
            <person name="White J.D."/>
            <person name="Wiley G.B."/>
            <person name="Wincker P."/>
            <person name="Xing Y."/>
            <person name="Yang L."/>
            <person name="Yao Z."/>
            <person name="Ying F."/>
            <person name="Zhai J."/>
            <person name="Zhou L."/>
            <person name="Zuber A."/>
            <person name="Denarie J."/>
            <person name="Dixon R.A."/>
            <person name="May G.D."/>
            <person name="Schwartz D.C."/>
            <person name="Rogers J."/>
            <person name="Quetier F."/>
            <person name="Town C.D."/>
            <person name="Roe B.A."/>
        </authorList>
    </citation>
    <scope>NUCLEOTIDE SEQUENCE [LARGE SCALE GENOMIC DNA]</scope>
    <source>
        <strain evidence="6">A17</strain>
        <strain evidence="7 8">cv. Jemalong A17</strain>
    </source>
</reference>
<dbReference type="Pfam" id="PF00931">
    <property type="entry name" value="NB-ARC"/>
    <property type="match status" value="1"/>
</dbReference>
<dbReference type="InterPro" id="IPR027417">
    <property type="entry name" value="P-loop_NTPase"/>
</dbReference>
<protein>
    <submittedName>
        <fullName evidence="6">Disease resistance protein (TIR-NBS-LRR class)</fullName>
    </submittedName>
</protein>
<dbReference type="FunFam" id="3.40.50.10140:FF:000007">
    <property type="entry name" value="Disease resistance protein (TIR-NBS-LRR class)"/>
    <property type="match status" value="1"/>
</dbReference>
<keyword evidence="3" id="KW-0611">Plant defense</keyword>
<dbReference type="InterPro" id="IPR036390">
    <property type="entry name" value="WH_DNA-bd_sf"/>
</dbReference>
<gene>
    <name evidence="6" type="ordered locus">MTR_1g007300</name>
</gene>
<dbReference type="EMBL" id="CM001217">
    <property type="protein sequence ID" value="AES58694.2"/>
    <property type="molecule type" value="Genomic_DNA"/>
</dbReference>
<dbReference type="HOGENOM" id="CLU_001561_5_0_1"/>
<dbReference type="InterPro" id="IPR035897">
    <property type="entry name" value="Toll_tir_struct_dom_sf"/>
</dbReference>
<reference evidence="6 8" key="2">
    <citation type="journal article" date="2014" name="BMC Genomics">
        <title>An improved genome release (version Mt4.0) for the model legume Medicago truncatula.</title>
        <authorList>
            <person name="Tang H."/>
            <person name="Krishnakumar V."/>
            <person name="Bidwell S."/>
            <person name="Rosen B."/>
            <person name="Chan A."/>
            <person name="Zhou S."/>
            <person name="Gentzbittel L."/>
            <person name="Childs K.L."/>
            <person name="Yandell M."/>
            <person name="Gundlach H."/>
            <person name="Mayer K.F."/>
            <person name="Schwartz D.C."/>
            <person name="Town C.D."/>
        </authorList>
    </citation>
    <scope>GENOME REANNOTATION</scope>
    <source>
        <strain evidence="7 8">cv. Jemalong A17</strain>
    </source>
</reference>
<dbReference type="InterPro" id="IPR044974">
    <property type="entry name" value="Disease_R_plants"/>
</dbReference>
<dbReference type="PRINTS" id="PR00364">
    <property type="entry name" value="DISEASERSIST"/>
</dbReference>
<dbReference type="InterPro" id="IPR000157">
    <property type="entry name" value="TIR_dom"/>
</dbReference>
<dbReference type="SMART" id="SM00255">
    <property type="entry name" value="TIR"/>
    <property type="match status" value="1"/>
</dbReference>
<dbReference type="EnsemblPlants" id="AES58694">
    <property type="protein sequence ID" value="AES58694"/>
    <property type="gene ID" value="MTR_1g007300"/>
</dbReference>
<evidence type="ECO:0000256" key="2">
    <source>
        <dbReference type="ARBA" id="ARBA00022737"/>
    </source>
</evidence>
<dbReference type="AlphaFoldDB" id="G7I276"/>
<evidence type="ECO:0000256" key="3">
    <source>
        <dbReference type="ARBA" id="ARBA00022821"/>
    </source>
</evidence>
<dbReference type="Gene3D" id="3.80.10.10">
    <property type="entry name" value="Ribonuclease Inhibitor"/>
    <property type="match status" value="2"/>
</dbReference>
<dbReference type="InterPro" id="IPR032675">
    <property type="entry name" value="LRR_dom_sf"/>
</dbReference>
<dbReference type="PROSITE" id="PS50104">
    <property type="entry name" value="TIR"/>
    <property type="match status" value="1"/>
</dbReference>